<dbReference type="CDD" id="cd03784">
    <property type="entry name" value="GT1_Gtf-like"/>
    <property type="match status" value="1"/>
</dbReference>
<dbReference type="PANTHER" id="PTHR48050:SF13">
    <property type="entry name" value="STEROL 3-BETA-GLUCOSYLTRANSFERASE UGT80A2"/>
    <property type="match status" value="1"/>
</dbReference>
<proteinExistence type="predicted"/>
<accession>A0A017T2A3</accession>
<evidence type="ECO:0000313" key="4">
    <source>
        <dbReference type="Proteomes" id="UP000019678"/>
    </source>
</evidence>
<evidence type="ECO:0000259" key="1">
    <source>
        <dbReference type="Pfam" id="PF03033"/>
    </source>
</evidence>
<organism evidence="3 4">
    <name type="scientific">Chondromyces apiculatus DSM 436</name>
    <dbReference type="NCBI Taxonomy" id="1192034"/>
    <lineage>
        <taxon>Bacteria</taxon>
        <taxon>Pseudomonadati</taxon>
        <taxon>Myxococcota</taxon>
        <taxon>Polyangia</taxon>
        <taxon>Polyangiales</taxon>
        <taxon>Polyangiaceae</taxon>
        <taxon>Chondromyces</taxon>
    </lineage>
</organism>
<dbReference type="GO" id="GO:0033072">
    <property type="term" value="P:vancomycin biosynthetic process"/>
    <property type="evidence" value="ECO:0007669"/>
    <property type="project" value="UniProtKB-ARBA"/>
</dbReference>
<feature type="domain" description="Glycosyltransferase family 28 N-terminal" evidence="1">
    <location>
        <begin position="5"/>
        <end position="112"/>
    </location>
</feature>
<comment type="caution">
    <text evidence="3">The sequence shown here is derived from an EMBL/GenBank/DDBJ whole genome shotgun (WGS) entry which is preliminary data.</text>
</comment>
<protein>
    <submittedName>
        <fullName evidence="3">Putative glycosyltransferase</fullName>
    </submittedName>
</protein>
<dbReference type="AlphaFoldDB" id="A0A017T2A3"/>
<keyword evidence="3" id="KW-0808">Transferase</keyword>
<dbReference type="RefSeq" id="WP_044246687.1">
    <property type="nucleotide sequence ID" value="NZ_ASRX01000051.1"/>
</dbReference>
<reference evidence="3 4" key="1">
    <citation type="submission" date="2013-05" db="EMBL/GenBank/DDBJ databases">
        <title>Genome assembly of Chondromyces apiculatus DSM 436.</title>
        <authorList>
            <person name="Sharma G."/>
            <person name="Khatri I."/>
            <person name="Kaur C."/>
            <person name="Mayilraj S."/>
            <person name="Subramanian S."/>
        </authorList>
    </citation>
    <scope>NUCLEOTIDE SEQUENCE [LARGE SCALE GENOMIC DNA]</scope>
    <source>
        <strain evidence="3 4">DSM 436</strain>
    </source>
</reference>
<dbReference type="InterPro" id="IPR004276">
    <property type="entry name" value="GlycoTrans_28_N"/>
</dbReference>
<dbReference type="InterPro" id="IPR010610">
    <property type="entry name" value="EryCIII-like_C"/>
</dbReference>
<dbReference type="PANTHER" id="PTHR48050">
    <property type="entry name" value="STEROL 3-BETA-GLUCOSYLTRANSFERASE"/>
    <property type="match status" value="1"/>
</dbReference>
<dbReference type="eggNOG" id="COG1819">
    <property type="taxonomic scope" value="Bacteria"/>
</dbReference>
<sequence length="426" mass="46076">MRFLFCSLGTPGFLYPSIALARAIEARGHEVAFVTAMGAASLLEEHGLKRLPRGPKDGESFQVENWWLAPAVSLQARHIEHALTLFSPDALVGQMLTLGGHIMAERAQIPVAVLGQAAYLWPSWEGEWPQEEGVATNGSVGTLGPCSGVRSTRVRSTAEERMSWRYQEMATWYQRARERLGLPEIVAHPRETPLLGDLFLLRSVPELEGDLSALPSRVHAIGACLWEPAEAPADIVDWLERAHAEHLPVIYVQHGRSFDQPGFWTALVEALRHEPLRVIASVGRMDAEMGDIPDNFLVRPHVPQALALRHAQAVIASGNSTVALGALTSGLPSLHIPGGSEQPDVAERCAAAGASLLLPPAHLSPEALRNALRTLLADPAPRASAHALQRAFAKHADLAHACACLERLAVTRAPVLRGHLAHDALT</sequence>
<name>A0A017T2A3_9BACT</name>
<dbReference type="Gene3D" id="3.40.50.2000">
    <property type="entry name" value="Glycogen Phosphorylase B"/>
    <property type="match status" value="2"/>
</dbReference>
<dbReference type="SUPFAM" id="SSF53756">
    <property type="entry name" value="UDP-Glycosyltransferase/glycogen phosphorylase"/>
    <property type="match status" value="1"/>
</dbReference>
<dbReference type="OrthoDB" id="5514261at2"/>
<dbReference type="InterPro" id="IPR050426">
    <property type="entry name" value="Glycosyltransferase_28"/>
</dbReference>
<dbReference type="EMBL" id="ASRX01000051">
    <property type="protein sequence ID" value="EYF03092.1"/>
    <property type="molecule type" value="Genomic_DNA"/>
</dbReference>
<gene>
    <name evidence="3" type="ORF">CAP_6206</name>
</gene>
<dbReference type="GO" id="GO:0005975">
    <property type="term" value="P:carbohydrate metabolic process"/>
    <property type="evidence" value="ECO:0007669"/>
    <property type="project" value="InterPro"/>
</dbReference>
<dbReference type="GO" id="GO:0008194">
    <property type="term" value="F:UDP-glycosyltransferase activity"/>
    <property type="evidence" value="ECO:0007669"/>
    <property type="project" value="InterPro"/>
</dbReference>
<dbReference type="Pfam" id="PF06722">
    <property type="entry name" value="EryCIII-like_C"/>
    <property type="match status" value="1"/>
</dbReference>
<keyword evidence="4" id="KW-1185">Reference proteome</keyword>
<evidence type="ECO:0000313" key="3">
    <source>
        <dbReference type="EMBL" id="EYF03092.1"/>
    </source>
</evidence>
<dbReference type="Pfam" id="PF03033">
    <property type="entry name" value="Glyco_transf_28"/>
    <property type="match status" value="1"/>
</dbReference>
<dbReference type="Proteomes" id="UP000019678">
    <property type="component" value="Unassembled WGS sequence"/>
</dbReference>
<dbReference type="STRING" id="1192034.CAP_6206"/>
<dbReference type="GO" id="GO:0016758">
    <property type="term" value="F:hexosyltransferase activity"/>
    <property type="evidence" value="ECO:0007669"/>
    <property type="project" value="InterPro"/>
</dbReference>
<dbReference type="InterPro" id="IPR002213">
    <property type="entry name" value="UDP_glucos_trans"/>
</dbReference>
<feature type="domain" description="Erythromycin biosynthesis protein CIII-like C-terminal" evidence="2">
    <location>
        <begin position="284"/>
        <end position="390"/>
    </location>
</feature>
<evidence type="ECO:0000259" key="2">
    <source>
        <dbReference type="Pfam" id="PF06722"/>
    </source>
</evidence>